<keyword evidence="8 11" id="KW-0378">Hydrolase</keyword>
<evidence type="ECO:0000256" key="11">
    <source>
        <dbReference type="RuleBase" id="RU364115"/>
    </source>
</evidence>
<dbReference type="Pfam" id="PF18766">
    <property type="entry name" value="SWI2_SNF2"/>
    <property type="match status" value="1"/>
</dbReference>
<dbReference type="EC" id="3.1.21.3" evidence="11"/>
<dbReference type="Proteomes" id="UP000198625">
    <property type="component" value="Unassembled WGS sequence"/>
</dbReference>
<comment type="subunit">
    <text evidence="3 11">The type I restriction/modification system is composed of three polypeptides R, M and S.</text>
</comment>
<evidence type="ECO:0000256" key="7">
    <source>
        <dbReference type="ARBA" id="ARBA00022759"/>
    </source>
</evidence>
<evidence type="ECO:0000256" key="3">
    <source>
        <dbReference type="ARBA" id="ARBA00011296"/>
    </source>
</evidence>
<comment type="function">
    <text evidence="11">Subunit R is required for both nuclease and ATPase activities, but not for modification.</text>
</comment>
<dbReference type="Gene3D" id="3.40.50.300">
    <property type="entry name" value="P-loop containing nucleotide triphosphate hydrolases"/>
    <property type="match status" value="2"/>
</dbReference>
<dbReference type="InterPro" id="IPR014001">
    <property type="entry name" value="Helicase_ATP-bd"/>
</dbReference>
<name>A0A1H3SIJ6_9FIRM</name>
<keyword evidence="12" id="KW-0175">Coiled coil</keyword>
<dbReference type="InterPro" id="IPR027417">
    <property type="entry name" value="P-loop_NTPase"/>
</dbReference>
<dbReference type="Pfam" id="PF22679">
    <property type="entry name" value="T1R_D3-like"/>
    <property type="match status" value="1"/>
</dbReference>
<evidence type="ECO:0000259" key="13">
    <source>
        <dbReference type="PROSITE" id="PS51192"/>
    </source>
</evidence>
<dbReference type="GO" id="GO:0009307">
    <property type="term" value="P:DNA restriction-modification system"/>
    <property type="evidence" value="ECO:0007669"/>
    <property type="project" value="UniProtKB-KW"/>
</dbReference>
<evidence type="ECO:0000256" key="1">
    <source>
        <dbReference type="ARBA" id="ARBA00000851"/>
    </source>
</evidence>
<dbReference type="CDD" id="cd18030">
    <property type="entry name" value="DEXHc_RE_I_HsdR"/>
    <property type="match status" value="1"/>
</dbReference>
<dbReference type="GO" id="GO:0003677">
    <property type="term" value="F:DNA binding"/>
    <property type="evidence" value="ECO:0007669"/>
    <property type="project" value="UniProtKB-KW"/>
</dbReference>
<evidence type="ECO:0000256" key="4">
    <source>
        <dbReference type="ARBA" id="ARBA00022722"/>
    </source>
</evidence>
<evidence type="ECO:0000256" key="10">
    <source>
        <dbReference type="ARBA" id="ARBA00023125"/>
    </source>
</evidence>
<keyword evidence="10 11" id="KW-0238">DNA-binding</keyword>
<organism evidence="14 15">
    <name type="scientific">Proteiniborus ethanoligenes</name>
    <dbReference type="NCBI Taxonomy" id="415015"/>
    <lineage>
        <taxon>Bacteria</taxon>
        <taxon>Bacillati</taxon>
        <taxon>Bacillota</taxon>
        <taxon>Clostridia</taxon>
        <taxon>Eubacteriales</taxon>
        <taxon>Proteiniborus</taxon>
    </lineage>
</organism>
<keyword evidence="5 11" id="KW-0547">Nucleotide-binding</keyword>
<dbReference type="CDD" id="cd18800">
    <property type="entry name" value="SF2_C_EcoR124I-like"/>
    <property type="match status" value="1"/>
</dbReference>
<evidence type="ECO:0000256" key="8">
    <source>
        <dbReference type="ARBA" id="ARBA00022801"/>
    </source>
</evidence>
<evidence type="ECO:0000256" key="9">
    <source>
        <dbReference type="ARBA" id="ARBA00022840"/>
    </source>
</evidence>
<evidence type="ECO:0000256" key="2">
    <source>
        <dbReference type="ARBA" id="ARBA00008598"/>
    </source>
</evidence>
<comment type="catalytic activity">
    <reaction evidence="1 11">
        <text>Endonucleolytic cleavage of DNA to give random double-stranded fragments with terminal 5'-phosphates, ATP is simultaneously hydrolyzed.</text>
        <dbReference type="EC" id="3.1.21.3"/>
    </reaction>
</comment>
<dbReference type="EMBL" id="FNQE01000045">
    <property type="protein sequence ID" value="SDZ37361.1"/>
    <property type="molecule type" value="Genomic_DNA"/>
</dbReference>
<accession>A0A1H3SIJ6</accession>
<dbReference type="PROSITE" id="PS51192">
    <property type="entry name" value="HELICASE_ATP_BIND_1"/>
    <property type="match status" value="1"/>
</dbReference>
<dbReference type="OrthoDB" id="9758243at2"/>
<dbReference type="SMART" id="SM00487">
    <property type="entry name" value="DEXDc"/>
    <property type="match status" value="1"/>
</dbReference>
<dbReference type="InterPro" id="IPR051268">
    <property type="entry name" value="Type-I_R_enzyme_R_subunit"/>
</dbReference>
<feature type="coiled-coil region" evidence="12">
    <location>
        <begin position="926"/>
        <end position="970"/>
    </location>
</feature>
<evidence type="ECO:0000313" key="14">
    <source>
        <dbReference type="EMBL" id="SDZ37361.1"/>
    </source>
</evidence>
<dbReference type="InterPro" id="IPR040980">
    <property type="entry name" value="SWI2_SNF2"/>
</dbReference>
<dbReference type="PANTHER" id="PTHR30195">
    <property type="entry name" value="TYPE I SITE-SPECIFIC DEOXYRIBONUCLEASE PROTEIN SUBUNIT M AND R"/>
    <property type="match status" value="1"/>
</dbReference>
<dbReference type="InterPro" id="IPR055180">
    <property type="entry name" value="HsdR_RecA-like_helicase_dom_2"/>
</dbReference>
<keyword evidence="9 11" id="KW-0067">ATP-binding</keyword>
<dbReference type="NCBIfam" id="TIGR00348">
    <property type="entry name" value="hsdR"/>
    <property type="match status" value="1"/>
</dbReference>
<dbReference type="Pfam" id="PF04313">
    <property type="entry name" value="HSDR_N"/>
    <property type="match status" value="1"/>
</dbReference>
<feature type="domain" description="Helicase ATP-binding" evidence="13">
    <location>
        <begin position="305"/>
        <end position="502"/>
    </location>
</feature>
<evidence type="ECO:0000256" key="6">
    <source>
        <dbReference type="ARBA" id="ARBA00022747"/>
    </source>
</evidence>
<dbReference type="RefSeq" id="WP_091732848.1">
    <property type="nucleotide sequence ID" value="NZ_FNQE01000045.1"/>
</dbReference>
<evidence type="ECO:0000256" key="5">
    <source>
        <dbReference type="ARBA" id="ARBA00022741"/>
    </source>
</evidence>
<dbReference type="GO" id="GO:0009035">
    <property type="term" value="F:type I site-specific deoxyribonuclease activity"/>
    <property type="evidence" value="ECO:0007669"/>
    <property type="project" value="UniProtKB-EC"/>
</dbReference>
<dbReference type="CDD" id="cd22332">
    <property type="entry name" value="HsdR_N"/>
    <property type="match status" value="1"/>
</dbReference>
<dbReference type="SUPFAM" id="SSF52540">
    <property type="entry name" value="P-loop containing nucleoside triphosphate hydrolases"/>
    <property type="match status" value="2"/>
</dbReference>
<dbReference type="InterPro" id="IPR021810">
    <property type="entry name" value="T1RH-like_C"/>
</dbReference>
<evidence type="ECO:0000256" key="12">
    <source>
        <dbReference type="SAM" id="Coils"/>
    </source>
</evidence>
<dbReference type="Gene3D" id="3.90.1570.50">
    <property type="match status" value="1"/>
</dbReference>
<protein>
    <recommendedName>
        <fullName evidence="11">Type I restriction enzyme endonuclease subunit</fullName>
        <shortName evidence="11">R protein</shortName>
        <ecNumber evidence="11">3.1.21.3</ecNumber>
    </recommendedName>
    <alternativeName>
        <fullName evidence="11">Type-1 restriction enzyme R protein</fullName>
    </alternativeName>
</protein>
<proteinExistence type="inferred from homology"/>
<dbReference type="AlphaFoldDB" id="A0A1H3SIJ6"/>
<keyword evidence="7" id="KW-0255">Endonuclease</keyword>
<dbReference type="STRING" id="415015.SAMN05660462_02908"/>
<gene>
    <name evidence="14" type="ORF">SAMN05660462_02908</name>
</gene>
<keyword evidence="6 11" id="KW-0680">Restriction system</keyword>
<evidence type="ECO:0000313" key="15">
    <source>
        <dbReference type="Proteomes" id="UP000198625"/>
    </source>
</evidence>
<sequence>MSLFENFKEEYLEEAAIEILQELGYEHIFAPDISCDGEYSERRDYREVILERRVKDALYRINRDLPAEALEEAYRQIITFNSPKLEENNRYFHSLLVEGIEVSYKEKDIIRTKRAYIIDFDDMAGKKNNNEFLVVNQFTVVENEERRPDLIIFVNGIPLVVIELKSASDENVGIEQAYYQIQTYKRDIPSLFYYNAFCILTDGINAKAGTITSNEERYMNWRSIDGETIEPLSKPQYEALFYGMLSKERLLDIIKNFILFQESQDEERDAEGNKIGVKKKLIKILAAYHQYFAVKKALEKTKEATSDNGDRKIGVVWHTQGSGKSFSMVFYTAGLVRELNNPTIVVITDRNDLDDQLYNTFSKSQDILRQTPKQADVRKLSEEQKKQQVKENSKEINGLFDLLNERESGGIIFTTIQKFKPEAGEMPVLTERKNVIIIADEAHRSQYGLEAKTDLETGELKYGYAKYIRDALPNASFIGFTGTPIDLEDRSTTAVFGHCIDIYDMTRAVEDEATVKIYYENRIIKLETDEEELLKIDDEFEEVTEGQEEFEKEKYKSKWSRLEAVVGSPNRVKKLAEDIVNHFEEKAKAIDGKAMIVCMSRRICVDLYDEIVKLRPDWHDDDVNKGKIKVVMTGSAADNERLQKHIGGKQRRDTLAKRIKNNADELKIVIVRDMWLTGFNVPSMHTMYIDKPMKGHNLMQAIARVNRVFKDKSGGVVVDYIGILESLKRALKEYTEVDRQNTAIDTSVAVSLMLEKLEVLKAMMHGYDYSSYMGSSQKERIRAITEGMDFIIRKSEKEQKEFKKTAVELAKAHSLCAATDEGKANALEVSYFKAVKASLTKLKEKDVDKKSKKEIEARVNQMLERSIISEEVIDVFDVMGLKRPDISILSEEFLNEVREIKYKNLAVEMLRKLLEGEIKTMEVKNLVKAERFSEKLKKSLNKYRNQAITNAEVIEELIRMAHEMKKATEEEKDLGLNEEEIAFYYALTADDIVKEFMEDETLKKIAQELTIAIKSNITIDWSVRKSAQAGMRRIIKRLLKKYDYPPEQAKKALKIVMRQAEKMCSNFKIEDIKYNKVAKEIWKNIGHEKVADTDVYHTEG</sequence>
<reference evidence="14 15" key="1">
    <citation type="submission" date="2016-10" db="EMBL/GenBank/DDBJ databases">
        <authorList>
            <person name="de Groot N.N."/>
        </authorList>
    </citation>
    <scope>NUCLEOTIDE SEQUENCE [LARGE SCALE GENOMIC DNA]</scope>
    <source>
        <strain evidence="14 15">DSM 21650</strain>
    </source>
</reference>
<dbReference type="InterPro" id="IPR004473">
    <property type="entry name" value="Restrct_endonuc_typeI_HsdR"/>
</dbReference>
<keyword evidence="4" id="KW-0540">Nuclease</keyword>
<dbReference type="Pfam" id="PF11867">
    <property type="entry name" value="T1RH-like_C"/>
    <property type="match status" value="1"/>
</dbReference>
<dbReference type="PANTHER" id="PTHR30195:SF15">
    <property type="entry name" value="TYPE I RESTRICTION ENZYME HINDI ENDONUCLEASE SUBUNIT"/>
    <property type="match status" value="1"/>
</dbReference>
<dbReference type="GO" id="GO:0005524">
    <property type="term" value="F:ATP binding"/>
    <property type="evidence" value="ECO:0007669"/>
    <property type="project" value="UniProtKB-KW"/>
</dbReference>
<dbReference type="InterPro" id="IPR007409">
    <property type="entry name" value="Restrct_endonuc_type1_HsdR_N"/>
</dbReference>
<comment type="similarity">
    <text evidence="2 11">Belongs to the HsdR family.</text>
</comment>
<keyword evidence="15" id="KW-1185">Reference proteome</keyword>